<accession>X0TDW1</accession>
<organism evidence="3">
    <name type="scientific">marine sediment metagenome</name>
    <dbReference type="NCBI Taxonomy" id="412755"/>
    <lineage>
        <taxon>unclassified sequences</taxon>
        <taxon>metagenomes</taxon>
        <taxon>ecological metagenomes</taxon>
    </lineage>
</organism>
<evidence type="ECO:0008006" key="4">
    <source>
        <dbReference type="Google" id="ProtNLM"/>
    </source>
</evidence>
<keyword evidence="1" id="KW-0479">Metal-binding</keyword>
<dbReference type="EMBL" id="BARS01015522">
    <property type="protein sequence ID" value="GAF91409.1"/>
    <property type="molecule type" value="Genomic_DNA"/>
</dbReference>
<dbReference type="GO" id="GO:0046872">
    <property type="term" value="F:metal ion binding"/>
    <property type="evidence" value="ECO:0007669"/>
    <property type="project" value="UniProtKB-KW"/>
</dbReference>
<dbReference type="SUPFAM" id="SSF53187">
    <property type="entry name" value="Zn-dependent exopeptidases"/>
    <property type="match status" value="1"/>
</dbReference>
<evidence type="ECO:0000256" key="1">
    <source>
        <dbReference type="ARBA" id="ARBA00022723"/>
    </source>
</evidence>
<sequence>DFAIAIDVAVSCDTPDLDKTDVRLGGGPVINTYSFHGRGTLGGVVPNPKLLNLLEKTSKKAGIQAQRNVFYGGLTDASFLQLENKGIPSIEVGFPVRYTHTPMENCHLKDIEQLIELLEVFILNLPKDVDLSRI</sequence>
<dbReference type="AlphaFoldDB" id="X0TDW1"/>
<dbReference type="PANTHER" id="PTHR32481:SF0">
    <property type="entry name" value="AMINOPEPTIDASE YPDE-RELATED"/>
    <property type="match status" value="1"/>
</dbReference>
<evidence type="ECO:0000256" key="2">
    <source>
        <dbReference type="ARBA" id="ARBA00022801"/>
    </source>
</evidence>
<dbReference type="Gene3D" id="3.40.630.10">
    <property type="entry name" value="Zn peptidases"/>
    <property type="match status" value="1"/>
</dbReference>
<gene>
    <name evidence="3" type="ORF">S01H1_25674</name>
</gene>
<dbReference type="InterPro" id="IPR008007">
    <property type="entry name" value="Peptidase_M42"/>
</dbReference>
<protein>
    <recommendedName>
        <fullName evidence="4">Peptidase M42 family protein</fullName>
    </recommendedName>
</protein>
<comment type="caution">
    <text evidence="3">The sequence shown here is derived from an EMBL/GenBank/DDBJ whole genome shotgun (WGS) entry which is preliminary data.</text>
</comment>
<dbReference type="Pfam" id="PF05343">
    <property type="entry name" value="Peptidase_M42"/>
    <property type="match status" value="1"/>
</dbReference>
<dbReference type="InterPro" id="IPR051464">
    <property type="entry name" value="Peptidase_M42_aminopept"/>
</dbReference>
<proteinExistence type="predicted"/>
<keyword evidence="2" id="KW-0378">Hydrolase</keyword>
<name>X0TDW1_9ZZZZ</name>
<dbReference type="PANTHER" id="PTHR32481">
    <property type="entry name" value="AMINOPEPTIDASE"/>
    <property type="match status" value="1"/>
</dbReference>
<dbReference type="GO" id="GO:0016787">
    <property type="term" value="F:hydrolase activity"/>
    <property type="evidence" value="ECO:0007669"/>
    <property type="project" value="UniProtKB-KW"/>
</dbReference>
<feature type="non-terminal residue" evidence="3">
    <location>
        <position position="1"/>
    </location>
</feature>
<reference evidence="3" key="1">
    <citation type="journal article" date="2014" name="Front. Microbiol.">
        <title>High frequency of phylogenetically diverse reductive dehalogenase-homologous genes in deep subseafloor sedimentary metagenomes.</title>
        <authorList>
            <person name="Kawai M."/>
            <person name="Futagami T."/>
            <person name="Toyoda A."/>
            <person name="Takaki Y."/>
            <person name="Nishi S."/>
            <person name="Hori S."/>
            <person name="Arai W."/>
            <person name="Tsubouchi T."/>
            <person name="Morono Y."/>
            <person name="Uchiyama I."/>
            <person name="Ito T."/>
            <person name="Fujiyama A."/>
            <person name="Inagaki F."/>
            <person name="Takami H."/>
        </authorList>
    </citation>
    <scope>NUCLEOTIDE SEQUENCE</scope>
    <source>
        <strain evidence="3">Expedition CK06-06</strain>
    </source>
</reference>
<evidence type="ECO:0000313" key="3">
    <source>
        <dbReference type="EMBL" id="GAF91409.1"/>
    </source>
</evidence>